<protein>
    <recommendedName>
        <fullName evidence="3">Acyltransferase 3 domain-containing protein</fullName>
    </recommendedName>
</protein>
<organism evidence="2">
    <name type="scientific">Telmatobacter sp. DSM 110680</name>
    <dbReference type="NCBI Taxonomy" id="3036704"/>
    <lineage>
        <taxon>Bacteria</taxon>
        <taxon>Pseudomonadati</taxon>
        <taxon>Acidobacteriota</taxon>
        <taxon>Terriglobia</taxon>
        <taxon>Terriglobales</taxon>
        <taxon>Acidobacteriaceae</taxon>
        <taxon>Telmatobacter</taxon>
    </lineage>
</organism>
<evidence type="ECO:0000313" key="2">
    <source>
        <dbReference type="EMBL" id="XBH16693.1"/>
    </source>
</evidence>
<evidence type="ECO:0000256" key="1">
    <source>
        <dbReference type="SAM" id="Phobius"/>
    </source>
</evidence>
<feature type="transmembrane region" description="Helical" evidence="1">
    <location>
        <begin position="127"/>
        <end position="145"/>
    </location>
</feature>
<accession>A0AAU7DI02</accession>
<name>A0AAU7DI02_9BACT</name>
<dbReference type="EMBL" id="CP121196">
    <property type="protein sequence ID" value="XBH16693.1"/>
    <property type="molecule type" value="Genomic_DNA"/>
</dbReference>
<dbReference type="AlphaFoldDB" id="A0AAU7DI02"/>
<keyword evidence="1" id="KW-0472">Membrane</keyword>
<feature type="transmembrane region" description="Helical" evidence="1">
    <location>
        <begin position="152"/>
        <end position="174"/>
    </location>
</feature>
<evidence type="ECO:0008006" key="3">
    <source>
        <dbReference type="Google" id="ProtNLM"/>
    </source>
</evidence>
<reference evidence="2" key="1">
    <citation type="submission" date="2023-03" db="EMBL/GenBank/DDBJ databases">
        <title>Edaphobacter sp.</title>
        <authorList>
            <person name="Huber K.J."/>
            <person name="Papendorf J."/>
            <person name="Pilke C."/>
            <person name="Bunk B."/>
            <person name="Sproeer C."/>
            <person name="Pester M."/>
        </authorList>
    </citation>
    <scope>NUCLEOTIDE SEQUENCE</scope>
    <source>
        <strain evidence="2">DSM 110680</strain>
    </source>
</reference>
<gene>
    <name evidence="2" type="ORF">P8935_19225</name>
</gene>
<sequence length="177" mass="19785">MQDAQPRFVPLAAKTIACHSITYMIVGALAYHFLHYADFINNPCSGMRPTTSLWLILGVPLQVFRGVLFASVFYFFREQLFGRKYGWLMMAWLLVGIGILGTFAAPAGSLEGFIYTTTPFWMQVRGYLEIVTQALLLAALLCYWVNHPGKKWLNWGLGVVYLVCAGLPMLALIAPKG</sequence>
<dbReference type="RefSeq" id="WP_348261922.1">
    <property type="nucleotide sequence ID" value="NZ_CP121196.1"/>
</dbReference>
<keyword evidence="1" id="KW-0812">Transmembrane</keyword>
<keyword evidence="1" id="KW-1133">Transmembrane helix</keyword>
<feature type="transmembrane region" description="Helical" evidence="1">
    <location>
        <begin position="54"/>
        <end position="76"/>
    </location>
</feature>
<proteinExistence type="predicted"/>
<feature type="transmembrane region" description="Helical" evidence="1">
    <location>
        <begin position="12"/>
        <end position="34"/>
    </location>
</feature>
<feature type="transmembrane region" description="Helical" evidence="1">
    <location>
        <begin position="88"/>
        <end position="107"/>
    </location>
</feature>